<dbReference type="SMART" id="SM00267">
    <property type="entry name" value="GGDEF"/>
    <property type="match status" value="1"/>
</dbReference>
<keyword evidence="1" id="KW-0812">Transmembrane</keyword>
<gene>
    <name evidence="3" type="ORF">SAMN04489732_109223</name>
</gene>
<dbReference type="InterPro" id="IPR043128">
    <property type="entry name" value="Rev_trsase/Diguanyl_cyclase"/>
</dbReference>
<dbReference type="Proteomes" id="UP000198582">
    <property type="component" value="Unassembled WGS sequence"/>
</dbReference>
<name>A0A1H8XWW8_9PSEU</name>
<dbReference type="NCBIfam" id="TIGR00254">
    <property type="entry name" value="GGDEF"/>
    <property type="match status" value="1"/>
</dbReference>
<dbReference type="GO" id="GO:1902201">
    <property type="term" value="P:negative regulation of bacterial-type flagellum-dependent cell motility"/>
    <property type="evidence" value="ECO:0007669"/>
    <property type="project" value="TreeGrafter"/>
</dbReference>
<keyword evidence="4" id="KW-1185">Reference proteome</keyword>
<protein>
    <submittedName>
        <fullName evidence="3">Diguanylate cyclase (GGDEF) domain-containing protein</fullName>
    </submittedName>
</protein>
<feature type="transmembrane region" description="Helical" evidence="1">
    <location>
        <begin position="93"/>
        <end position="118"/>
    </location>
</feature>
<dbReference type="GO" id="GO:0005886">
    <property type="term" value="C:plasma membrane"/>
    <property type="evidence" value="ECO:0007669"/>
    <property type="project" value="TreeGrafter"/>
</dbReference>
<keyword evidence="1" id="KW-0472">Membrane</keyword>
<dbReference type="CDD" id="cd01949">
    <property type="entry name" value="GGDEF"/>
    <property type="match status" value="1"/>
</dbReference>
<dbReference type="PROSITE" id="PS50887">
    <property type="entry name" value="GGDEF"/>
    <property type="match status" value="1"/>
</dbReference>
<feature type="domain" description="GGDEF" evidence="2">
    <location>
        <begin position="258"/>
        <end position="395"/>
    </location>
</feature>
<sequence length="395" mass="40378">MMGDSAPAARRRRLPSLAGWALWRHPRRALVLVADLAALAGTVAAALLVPVSLTSAEAFAMLLAGLLASAEMCRSVERGRGESLLGPGFGTPWLLAGAVVLPPLLAVALAVVSGLHRWARIRRLPAYRQVFDIAATAVAVLLAAGFLILTGPASIVLAVVAALVFGVVDAGLPAAVDGRPSCGASAVLFDGAMLALGVALAWAVTDSPWVLLPLTAGLVVLYRGESGRAGRDETSVDPGTGVLTAVAWWDAAREAPAPAFAVLVLDLDDFGGLNARHGRRVGDAVLRAIADTLRAEVRSADLVGRSGGGEFAVLLPGTGSFDALAIAERIRLRVASTAVALKAAYGSPQFAWATVSVGVAARPDHGDPVAAVFAAAGAAVREAKESGRNRTVRAS</sequence>
<dbReference type="SUPFAM" id="SSF55073">
    <property type="entry name" value="Nucleotide cyclase"/>
    <property type="match status" value="1"/>
</dbReference>
<dbReference type="EMBL" id="FOEF01000009">
    <property type="protein sequence ID" value="SEP44375.1"/>
    <property type="molecule type" value="Genomic_DNA"/>
</dbReference>
<dbReference type="AlphaFoldDB" id="A0A1H8XWW8"/>
<dbReference type="InterPro" id="IPR029787">
    <property type="entry name" value="Nucleotide_cyclase"/>
</dbReference>
<dbReference type="STRING" id="394193.SAMN04489732_109223"/>
<dbReference type="RefSeq" id="WP_245787429.1">
    <property type="nucleotide sequence ID" value="NZ_FOEF01000009.1"/>
</dbReference>
<proteinExistence type="predicted"/>
<dbReference type="InterPro" id="IPR000160">
    <property type="entry name" value="GGDEF_dom"/>
</dbReference>
<evidence type="ECO:0000313" key="3">
    <source>
        <dbReference type="EMBL" id="SEP44375.1"/>
    </source>
</evidence>
<accession>A0A1H8XWW8</accession>
<dbReference type="Gene3D" id="3.30.70.270">
    <property type="match status" value="1"/>
</dbReference>
<dbReference type="GO" id="GO:0052621">
    <property type="term" value="F:diguanylate cyclase activity"/>
    <property type="evidence" value="ECO:0007669"/>
    <property type="project" value="TreeGrafter"/>
</dbReference>
<evidence type="ECO:0000256" key="1">
    <source>
        <dbReference type="SAM" id="Phobius"/>
    </source>
</evidence>
<organism evidence="3 4">
    <name type="scientific">Amycolatopsis saalfeldensis</name>
    <dbReference type="NCBI Taxonomy" id="394193"/>
    <lineage>
        <taxon>Bacteria</taxon>
        <taxon>Bacillati</taxon>
        <taxon>Actinomycetota</taxon>
        <taxon>Actinomycetes</taxon>
        <taxon>Pseudonocardiales</taxon>
        <taxon>Pseudonocardiaceae</taxon>
        <taxon>Amycolatopsis</taxon>
    </lineage>
</organism>
<dbReference type="PANTHER" id="PTHR45138:SF9">
    <property type="entry name" value="DIGUANYLATE CYCLASE DGCM-RELATED"/>
    <property type="match status" value="1"/>
</dbReference>
<dbReference type="InterPro" id="IPR050469">
    <property type="entry name" value="Diguanylate_Cyclase"/>
</dbReference>
<evidence type="ECO:0000259" key="2">
    <source>
        <dbReference type="PROSITE" id="PS50887"/>
    </source>
</evidence>
<feature type="transmembrane region" description="Helical" evidence="1">
    <location>
        <begin position="183"/>
        <end position="202"/>
    </location>
</feature>
<feature type="transmembrane region" description="Helical" evidence="1">
    <location>
        <begin position="130"/>
        <end position="149"/>
    </location>
</feature>
<dbReference type="Pfam" id="PF00990">
    <property type="entry name" value="GGDEF"/>
    <property type="match status" value="1"/>
</dbReference>
<keyword evidence="1" id="KW-1133">Transmembrane helix</keyword>
<evidence type="ECO:0000313" key="4">
    <source>
        <dbReference type="Proteomes" id="UP000198582"/>
    </source>
</evidence>
<dbReference type="GO" id="GO:0043709">
    <property type="term" value="P:cell adhesion involved in single-species biofilm formation"/>
    <property type="evidence" value="ECO:0007669"/>
    <property type="project" value="TreeGrafter"/>
</dbReference>
<dbReference type="PANTHER" id="PTHR45138">
    <property type="entry name" value="REGULATORY COMPONENTS OF SENSORY TRANSDUCTION SYSTEM"/>
    <property type="match status" value="1"/>
</dbReference>
<reference evidence="3 4" key="1">
    <citation type="submission" date="2016-10" db="EMBL/GenBank/DDBJ databases">
        <authorList>
            <person name="de Groot N.N."/>
        </authorList>
    </citation>
    <scope>NUCLEOTIDE SEQUENCE [LARGE SCALE GENOMIC DNA]</scope>
    <source>
        <strain evidence="3 4">DSM 44993</strain>
    </source>
</reference>
<feature type="transmembrane region" description="Helical" evidence="1">
    <location>
        <begin position="155"/>
        <end position="176"/>
    </location>
</feature>